<dbReference type="Pfam" id="PF05954">
    <property type="entry name" value="Phage_GPD"/>
    <property type="match status" value="1"/>
</dbReference>
<gene>
    <name evidence="1" type="ORF">KSS95_19210</name>
</gene>
<accession>A0ABX8M5L4</accession>
<evidence type="ECO:0008006" key="3">
    <source>
        <dbReference type="Google" id="ProtNLM"/>
    </source>
</evidence>
<dbReference type="EMBL" id="CP077073">
    <property type="protein sequence ID" value="QXH34263.1"/>
    <property type="molecule type" value="Genomic_DNA"/>
</dbReference>
<proteinExistence type="predicted"/>
<evidence type="ECO:0000313" key="2">
    <source>
        <dbReference type="Proteomes" id="UP001047646"/>
    </source>
</evidence>
<organism evidence="1 2">
    <name type="scientific">Pseudomonas muyukensis</name>
    <dbReference type="NCBI Taxonomy" id="2842357"/>
    <lineage>
        <taxon>Bacteria</taxon>
        <taxon>Pseudomonadati</taxon>
        <taxon>Pseudomonadota</taxon>
        <taxon>Gammaproteobacteria</taxon>
        <taxon>Pseudomonadales</taxon>
        <taxon>Pseudomonadaceae</taxon>
        <taxon>Pseudomonas</taxon>
    </lineage>
</organism>
<name>A0ABX8M5L4_9PSED</name>
<reference evidence="1" key="1">
    <citation type="journal article" date="2021" name="Microorganisms">
        <title>The Ever-Expanding Pseudomonas Genus: Description of 43 New Species and Partition of the Pseudomonas putida Group.</title>
        <authorList>
            <person name="Girard L."/>
            <person name="Lood C."/>
            <person name="Hofte M."/>
            <person name="Vandamme P."/>
            <person name="Rokni-Zadeh H."/>
            <person name="van Noort V."/>
            <person name="Lavigne R."/>
            <person name="De Mot R."/>
        </authorList>
    </citation>
    <scope>NUCLEOTIDE SEQUENCE</scope>
    <source>
        <strain evidence="1">COW39</strain>
    </source>
</reference>
<dbReference type="Proteomes" id="UP001047646">
    <property type="component" value="Chromosome"/>
</dbReference>
<dbReference type="RefSeq" id="WP_217848739.1">
    <property type="nucleotide sequence ID" value="NZ_CP077073.1"/>
</dbReference>
<protein>
    <recommendedName>
        <fullName evidence="3">Type VI secretion system secreted protein VgrG</fullName>
    </recommendedName>
</protein>
<keyword evidence="2" id="KW-1185">Reference proteome</keyword>
<sequence length="288" mass="32508">MFSPAHKTSMRLTIDGAAHDFHVLGYTGEERVNRPYFFNVELASSRPDLDLEPFFDLEAYVTFDTSGKGIHGRVYHIAQQGPRSTRYRMILVPHLSYLRHRINQRIYQQFSVPQIVALILEEHGIVGGAYRFELSASYPKRDYCTQYDETDLHFVQRLCEEEGIRFYFQHSAQGHVLVLADGQAVLPWGVLYRPPVVHRKPQVAGSQTAVVLALEDEVAGGERGLARVKVQLPWDPDGWFDDKSSCWLPVAANWQCATPQLQVGMGVVVTFVDNDPDQPLVTGCLCCG</sequence>
<evidence type="ECO:0000313" key="1">
    <source>
        <dbReference type="EMBL" id="QXH34263.1"/>
    </source>
</evidence>